<name>A0A1H5Y567_9FLAO</name>
<sequence length="431" mass="47323">MKHKLSQLKQHPSYDKAMHWGKLISITGGAQVIVQAVGFLSGVLIIRLLPTQEYALYTLANTMLGTMSVLSDGGISTGVMAQGGKVWQDRERLGAVLATGLDLRRKFAIGSLIASAPILIYLLLHNDASWLTAIMIVLSLIPAFFAALSDSLLEIVPKLHQSILPLQKNMVSVGVGRLVLTALTVFIFPFTFIAILGSGLPRLYGNIKLKKIANNFIDYNQKPDPLVRKEILKVVKRVLPGAIYYSLSGQITIWLISIVGNSTSVAQLGAIGRLAMLLSLISVVFSTLIIPRFARLKNDSALLMNRFLSTLGFLVLVCVFVIAFFMAFSTQALWVLGNNYSKLETELVLYIIGSCIGLLTGFIFSLSSSRGWILNPYLYIVASIISIVIGIFAFNVSTLVGILLFNIFINSIQTTLYLFYTLIKIRKNKAL</sequence>
<feature type="transmembrane region" description="Helical" evidence="6">
    <location>
        <begin position="347"/>
        <end position="365"/>
    </location>
</feature>
<feature type="transmembrane region" description="Helical" evidence="6">
    <location>
        <begin position="20"/>
        <end position="46"/>
    </location>
</feature>
<evidence type="ECO:0000256" key="3">
    <source>
        <dbReference type="ARBA" id="ARBA00022692"/>
    </source>
</evidence>
<dbReference type="PANTHER" id="PTHR30250:SF11">
    <property type="entry name" value="O-ANTIGEN TRANSPORTER-RELATED"/>
    <property type="match status" value="1"/>
</dbReference>
<keyword evidence="8" id="KW-1185">Reference proteome</keyword>
<evidence type="ECO:0000313" key="7">
    <source>
        <dbReference type="EMBL" id="SEG18740.1"/>
    </source>
</evidence>
<comment type="subcellular location">
    <subcellularLocation>
        <location evidence="1">Cell membrane</location>
        <topology evidence="1">Multi-pass membrane protein</topology>
    </subcellularLocation>
</comment>
<organism evidence="7 8">
    <name type="scientific">Flavobacterium urumqiense</name>
    <dbReference type="NCBI Taxonomy" id="935224"/>
    <lineage>
        <taxon>Bacteria</taxon>
        <taxon>Pseudomonadati</taxon>
        <taxon>Bacteroidota</taxon>
        <taxon>Flavobacteriia</taxon>
        <taxon>Flavobacteriales</taxon>
        <taxon>Flavobacteriaceae</taxon>
        <taxon>Flavobacterium</taxon>
    </lineage>
</organism>
<feature type="transmembrane region" description="Helical" evidence="6">
    <location>
        <begin position="131"/>
        <end position="149"/>
    </location>
</feature>
<feature type="transmembrane region" description="Helical" evidence="6">
    <location>
        <begin position="238"/>
        <end position="259"/>
    </location>
</feature>
<feature type="transmembrane region" description="Helical" evidence="6">
    <location>
        <begin position="377"/>
        <end position="396"/>
    </location>
</feature>
<dbReference type="AlphaFoldDB" id="A0A1H5Y567"/>
<feature type="transmembrane region" description="Helical" evidence="6">
    <location>
        <begin position="178"/>
        <end position="200"/>
    </location>
</feature>
<reference evidence="8" key="1">
    <citation type="submission" date="2016-10" db="EMBL/GenBank/DDBJ databases">
        <authorList>
            <person name="Varghese N."/>
            <person name="Submissions S."/>
        </authorList>
    </citation>
    <scope>NUCLEOTIDE SEQUENCE [LARGE SCALE GENOMIC DNA]</scope>
    <source>
        <strain evidence="8">CGMCC 1.9230</strain>
    </source>
</reference>
<feature type="transmembrane region" description="Helical" evidence="6">
    <location>
        <begin position="311"/>
        <end position="335"/>
    </location>
</feature>
<evidence type="ECO:0000256" key="2">
    <source>
        <dbReference type="ARBA" id="ARBA00022475"/>
    </source>
</evidence>
<keyword evidence="4 6" id="KW-1133">Transmembrane helix</keyword>
<accession>A0A1H5Y567</accession>
<feature type="transmembrane region" description="Helical" evidence="6">
    <location>
        <begin position="402"/>
        <end position="423"/>
    </location>
</feature>
<evidence type="ECO:0000313" key="8">
    <source>
        <dbReference type="Proteomes" id="UP000236737"/>
    </source>
</evidence>
<evidence type="ECO:0000256" key="5">
    <source>
        <dbReference type="ARBA" id="ARBA00023136"/>
    </source>
</evidence>
<dbReference type="InterPro" id="IPR050833">
    <property type="entry name" value="Poly_Biosynth_Transport"/>
</dbReference>
<feature type="transmembrane region" description="Helical" evidence="6">
    <location>
        <begin position="107"/>
        <end position="124"/>
    </location>
</feature>
<proteinExistence type="predicted"/>
<evidence type="ECO:0000256" key="1">
    <source>
        <dbReference type="ARBA" id="ARBA00004651"/>
    </source>
</evidence>
<dbReference type="RefSeq" id="WP_103999996.1">
    <property type="nucleotide sequence ID" value="NZ_FNVP01000007.1"/>
</dbReference>
<evidence type="ECO:0000256" key="6">
    <source>
        <dbReference type="SAM" id="Phobius"/>
    </source>
</evidence>
<keyword evidence="5 6" id="KW-0472">Membrane</keyword>
<keyword evidence="3 6" id="KW-0812">Transmembrane</keyword>
<dbReference type="OrthoDB" id="846354at2"/>
<feature type="transmembrane region" description="Helical" evidence="6">
    <location>
        <begin position="271"/>
        <end position="290"/>
    </location>
</feature>
<protein>
    <submittedName>
        <fullName evidence="7">Membrane protein involved in the export of O-antigen and teichoic acid</fullName>
    </submittedName>
</protein>
<keyword evidence="2" id="KW-1003">Cell membrane</keyword>
<gene>
    <name evidence="7" type="ORF">SAMN04488130_10762</name>
</gene>
<evidence type="ECO:0000256" key="4">
    <source>
        <dbReference type="ARBA" id="ARBA00022989"/>
    </source>
</evidence>
<dbReference type="EMBL" id="FNVP01000007">
    <property type="protein sequence ID" value="SEG18740.1"/>
    <property type="molecule type" value="Genomic_DNA"/>
</dbReference>
<dbReference type="PANTHER" id="PTHR30250">
    <property type="entry name" value="PST FAMILY PREDICTED COLANIC ACID TRANSPORTER"/>
    <property type="match status" value="1"/>
</dbReference>
<dbReference type="GO" id="GO:0005886">
    <property type="term" value="C:plasma membrane"/>
    <property type="evidence" value="ECO:0007669"/>
    <property type="project" value="UniProtKB-SubCell"/>
</dbReference>
<dbReference type="Proteomes" id="UP000236737">
    <property type="component" value="Unassembled WGS sequence"/>
</dbReference>